<reference evidence="1 2" key="1">
    <citation type="journal article" date="2019" name="Sci. Rep.">
        <title>Orb-weaving spider Araneus ventricosus genome elucidates the spidroin gene catalogue.</title>
        <authorList>
            <person name="Kono N."/>
            <person name="Nakamura H."/>
            <person name="Ohtoshi R."/>
            <person name="Moran D.A.P."/>
            <person name="Shinohara A."/>
            <person name="Yoshida Y."/>
            <person name="Fujiwara M."/>
            <person name="Mori M."/>
            <person name="Tomita M."/>
            <person name="Arakawa K."/>
        </authorList>
    </citation>
    <scope>NUCLEOTIDE SEQUENCE [LARGE SCALE GENOMIC DNA]</scope>
</reference>
<dbReference type="AlphaFoldDB" id="A0A4Y2W946"/>
<keyword evidence="2" id="KW-1185">Reference proteome</keyword>
<evidence type="ECO:0000313" key="2">
    <source>
        <dbReference type="Proteomes" id="UP000499080"/>
    </source>
</evidence>
<name>A0A4Y2W946_ARAVE</name>
<dbReference type="EMBL" id="BGPR01055985">
    <property type="protein sequence ID" value="GBO32517.1"/>
    <property type="molecule type" value="Genomic_DNA"/>
</dbReference>
<dbReference type="Proteomes" id="UP000499080">
    <property type="component" value="Unassembled WGS sequence"/>
</dbReference>
<gene>
    <name evidence="1" type="ORF">AVEN_222907_1</name>
</gene>
<sequence length="124" mass="14008">MWGAPNCCLARLVKLPPATSVFSHWIKMFVSGSIRRTSPFAEQVSASPFPIFECVSLVSVLAGSLTLQWGQMADSSNDEPALGQRPVEAIAVNEYNFCFPRVPVILFQTKKRNRYIFRKFIFTF</sequence>
<evidence type="ECO:0000313" key="1">
    <source>
        <dbReference type="EMBL" id="GBO32517.1"/>
    </source>
</evidence>
<comment type="caution">
    <text evidence="1">The sequence shown here is derived from an EMBL/GenBank/DDBJ whole genome shotgun (WGS) entry which is preliminary data.</text>
</comment>
<protein>
    <submittedName>
        <fullName evidence="1">Uncharacterized protein</fullName>
    </submittedName>
</protein>
<organism evidence="1 2">
    <name type="scientific">Araneus ventricosus</name>
    <name type="common">Orbweaver spider</name>
    <name type="synonym">Epeira ventricosa</name>
    <dbReference type="NCBI Taxonomy" id="182803"/>
    <lineage>
        <taxon>Eukaryota</taxon>
        <taxon>Metazoa</taxon>
        <taxon>Ecdysozoa</taxon>
        <taxon>Arthropoda</taxon>
        <taxon>Chelicerata</taxon>
        <taxon>Arachnida</taxon>
        <taxon>Araneae</taxon>
        <taxon>Araneomorphae</taxon>
        <taxon>Entelegynae</taxon>
        <taxon>Araneoidea</taxon>
        <taxon>Araneidae</taxon>
        <taxon>Araneus</taxon>
    </lineage>
</organism>
<proteinExistence type="predicted"/>
<accession>A0A4Y2W946</accession>